<dbReference type="PANTHER" id="PTHR43671:SF13">
    <property type="entry name" value="SERINE_THREONINE-PROTEIN KINASE NEK2"/>
    <property type="match status" value="1"/>
</dbReference>
<dbReference type="InterPro" id="IPR000719">
    <property type="entry name" value="Prot_kinase_dom"/>
</dbReference>
<dbReference type="InterPro" id="IPR008271">
    <property type="entry name" value="Ser/Thr_kinase_AS"/>
</dbReference>
<organism evidence="8 9">
    <name type="scientific">Lautropia mirabilis ATCC 51599</name>
    <dbReference type="NCBI Taxonomy" id="887898"/>
    <lineage>
        <taxon>Bacteria</taxon>
        <taxon>Pseudomonadati</taxon>
        <taxon>Pseudomonadota</taxon>
        <taxon>Betaproteobacteria</taxon>
        <taxon>Burkholderiales</taxon>
        <taxon>Burkholderiaceae</taxon>
        <taxon>Lautropia</taxon>
    </lineage>
</organism>
<dbReference type="EC" id="2.7.11.1" evidence="1"/>
<keyword evidence="9" id="KW-1185">Reference proteome</keyword>
<dbReference type="InterPro" id="IPR050660">
    <property type="entry name" value="NEK_Ser/Thr_kinase"/>
</dbReference>
<evidence type="ECO:0000256" key="6">
    <source>
        <dbReference type="SAM" id="MobiDB-lite"/>
    </source>
</evidence>
<dbReference type="STRING" id="887898.HMPREF0551_0570"/>
<evidence type="ECO:0000256" key="4">
    <source>
        <dbReference type="ARBA" id="ARBA00022777"/>
    </source>
</evidence>
<dbReference type="Gene3D" id="1.10.510.10">
    <property type="entry name" value="Transferase(Phosphotransferase) domain 1"/>
    <property type="match status" value="1"/>
</dbReference>
<proteinExistence type="predicted"/>
<name>E7RV58_9BURK</name>
<dbReference type="EMBL" id="AEQP01000002">
    <property type="protein sequence ID" value="EFV95662.1"/>
    <property type="molecule type" value="Genomic_DNA"/>
</dbReference>
<gene>
    <name evidence="8" type="ORF">HMPREF0551_0570</name>
</gene>
<accession>E7RV58</accession>
<evidence type="ECO:0000313" key="9">
    <source>
        <dbReference type="Proteomes" id="UP000011021"/>
    </source>
</evidence>
<dbReference type="SUPFAM" id="SSF56112">
    <property type="entry name" value="Protein kinase-like (PK-like)"/>
    <property type="match status" value="1"/>
</dbReference>
<keyword evidence="5" id="KW-0067">ATP-binding</keyword>
<evidence type="ECO:0000256" key="1">
    <source>
        <dbReference type="ARBA" id="ARBA00012513"/>
    </source>
</evidence>
<dbReference type="SMART" id="SM00220">
    <property type="entry name" value="S_TKc"/>
    <property type="match status" value="1"/>
</dbReference>
<dbReference type="GO" id="GO:0004674">
    <property type="term" value="F:protein serine/threonine kinase activity"/>
    <property type="evidence" value="ECO:0007669"/>
    <property type="project" value="UniProtKB-EC"/>
</dbReference>
<dbReference type="RefSeq" id="WP_005672614.1">
    <property type="nucleotide sequence ID" value="NZ_CP146288.1"/>
</dbReference>
<dbReference type="PANTHER" id="PTHR43671">
    <property type="entry name" value="SERINE/THREONINE-PROTEIN KINASE NEK"/>
    <property type="match status" value="1"/>
</dbReference>
<dbReference type="GO" id="GO:0005524">
    <property type="term" value="F:ATP binding"/>
    <property type="evidence" value="ECO:0007669"/>
    <property type="project" value="UniProtKB-KW"/>
</dbReference>
<dbReference type="eggNOG" id="COG0515">
    <property type="taxonomic scope" value="Bacteria"/>
</dbReference>
<comment type="caution">
    <text evidence="8">The sequence shown here is derived from an EMBL/GenBank/DDBJ whole genome shotgun (WGS) entry which is preliminary data.</text>
</comment>
<evidence type="ECO:0000256" key="3">
    <source>
        <dbReference type="ARBA" id="ARBA00022741"/>
    </source>
</evidence>
<feature type="region of interest" description="Disordered" evidence="6">
    <location>
        <begin position="321"/>
        <end position="360"/>
    </location>
</feature>
<evidence type="ECO:0000259" key="7">
    <source>
        <dbReference type="PROSITE" id="PS50011"/>
    </source>
</evidence>
<protein>
    <recommendedName>
        <fullName evidence="1">non-specific serine/threonine protein kinase</fullName>
        <ecNumber evidence="1">2.7.11.1</ecNumber>
    </recommendedName>
</protein>
<reference evidence="8 9" key="1">
    <citation type="submission" date="2010-12" db="EMBL/GenBank/DDBJ databases">
        <authorList>
            <person name="Muzny D."/>
            <person name="Qin X."/>
            <person name="Deng J."/>
            <person name="Jiang H."/>
            <person name="Liu Y."/>
            <person name="Qu J."/>
            <person name="Song X.-Z."/>
            <person name="Zhang L."/>
            <person name="Thornton R."/>
            <person name="Coyle M."/>
            <person name="Francisco L."/>
            <person name="Jackson L."/>
            <person name="Javaid M."/>
            <person name="Korchina V."/>
            <person name="Kovar C."/>
            <person name="Mata R."/>
            <person name="Mathew T."/>
            <person name="Ngo R."/>
            <person name="Nguyen L."/>
            <person name="Nguyen N."/>
            <person name="Okwuonu G."/>
            <person name="Ongeri F."/>
            <person name="Pham C."/>
            <person name="Simmons D."/>
            <person name="Wilczek-Boney K."/>
            <person name="Hale W."/>
            <person name="Jakkamsetti A."/>
            <person name="Pham P."/>
            <person name="Ruth R."/>
            <person name="San Lucas F."/>
            <person name="Warren J."/>
            <person name="Zhang J."/>
            <person name="Zhao Z."/>
            <person name="Zhou C."/>
            <person name="Zhu D."/>
            <person name="Lee S."/>
            <person name="Bess C."/>
            <person name="Blankenburg K."/>
            <person name="Forbes L."/>
            <person name="Fu Q."/>
            <person name="Gubbala S."/>
            <person name="Hirani K."/>
            <person name="Jayaseelan J.C."/>
            <person name="Lara F."/>
            <person name="Munidasa M."/>
            <person name="Palculict T."/>
            <person name="Patil S."/>
            <person name="Pu L.-L."/>
            <person name="Saada N."/>
            <person name="Tang L."/>
            <person name="Weissenberger G."/>
            <person name="Zhu Y."/>
            <person name="Hemphill L."/>
            <person name="Shang Y."/>
            <person name="Youmans B."/>
            <person name="Ayvaz T."/>
            <person name="Ross M."/>
            <person name="Santibanez J."/>
            <person name="Aqrawi P."/>
            <person name="Gross S."/>
            <person name="Joshi V."/>
            <person name="Fowler G."/>
            <person name="Nazareth L."/>
            <person name="Reid J."/>
            <person name="Worley K."/>
            <person name="Petrosino J."/>
            <person name="Highlander S."/>
            <person name="Gibbs R."/>
        </authorList>
    </citation>
    <scope>NUCLEOTIDE SEQUENCE [LARGE SCALE GENOMIC DNA]</scope>
    <source>
        <strain evidence="8 9">ATCC 51599</strain>
    </source>
</reference>
<keyword evidence="2" id="KW-0808">Transferase</keyword>
<dbReference type="Pfam" id="PF00069">
    <property type="entry name" value="Pkinase"/>
    <property type="match status" value="1"/>
</dbReference>
<evidence type="ECO:0000256" key="2">
    <source>
        <dbReference type="ARBA" id="ARBA00022679"/>
    </source>
</evidence>
<dbReference type="PROSITE" id="PS00108">
    <property type="entry name" value="PROTEIN_KINASE_ST"/>
    <property type="match status" value="1"/>
</dbReference>
<keyword evidence="3" id="KW-0547">Nucleotide-binding</keyword>
<dbReference type="InterPro" id="IPR011009">
    <property type="entry name" value="Kinase-like_dom_sf"/>
</dbReference>
<dbReference type="PROSITE" id="PS50011">
    <property type="entry name" value="PROTEIN_KINASE_DOM"/>
    <property type="match status" value="1"/>
</dbReference>
<dbReference type="HOGENOM" id="CLU_000288_63_44_4"/>
<evidence type="ECO:0000256" key="5">
    <source>
        <dbReference type="ARBA" id="ARBA00022840"/>
    </source>
</evidence>
<dbReference type="CDD" id="cd14014">
    <property type="entry name" value="STKc_PknB_like"/>
    <property type="match status" value="1"/>
</dbReference>
<dbReference type="Proteomes" id="UP000011021">
    <property type="component" value="Unassembled WGS sequence"/>
</dbReference>
<feature type="domain" description="Protein kinase" evidence="7">
    <location>
        <begin position="18"/>
        <end position="297"/>
    </location>
</feature>
<evidence type="ECO:0000313" key="8">
    <source>
        <dbReference type="EMBL" id="EFV95662.1"/>
    </source>
</evidence>
<keyword evidence="4 8" id="KW-0418">Kinase</keyword>
<sequence length="360" mass="40553">MANEQNAPLPEGFEAGGYRIVRKIASGGFSMVYLAQDQDGNPVAIKEYLPSSLVRRTPGQLVPEVVGGNLPTYRNGLKCFFEEGRALSRVIHPNVVRVVNFFRANETVYMVMAYESGRSLQELVIHNRNRPGKRVLPERHIRKIFAQVMNGLREVHANRLLHLDLKPANIYLKKGGLPMLLDFGAARQTLTQDAPKLFPMYTPGFAAPELYKKNQQLGPWTDIYGLGASMYACMVGAPPQAADQRMKQDKVDAVLMGLTDIYSQQLLDLVHWCMKLNPLERPQSVFALQRALREPFMREGVETRSFLPLRWLEDIISPFRRRRDPKGSSSSHKRSHHAQLPSPSGHEEADVTLLTARKGG</sequence>
<dbReference type="AlphaFoldDB" id="E7RV58"/>